<dbReference type="AlphaFoldDB" id="A0A2P4Y2K6"/>
<protein>
    <submittedName>
        <fullName evidence="1">Uncharacterized protein</fullName>
    </submittedName>
</protein>
<evidence type="ECO:0000313" key="2">
    <source>
        <dbReference type="Proteomes" id="UP000237271"/>
    </source>
</evidence>
<comment type="caution">
    <text evidence="1">The sequence shown here is derived from an EMBL/GenBank/DDBJ whole genome shotgun (WGS) entry which is preliminary data.</text>
</comment>
<name>A0A2P4Y2K6_9STRA</name>
<organism evidence="1 2">
    <name type="scientific">Phytophthora palmivora</name>
    <dbReference type="NCBI Taxonomy" id="4796"/>
    <lineage>
        <taxon>Eukaryota</taxon>
        <taxon>Sar</taxon>
        <taxon>Stramenopiles</taxon>
        <taxon>Oomycota</taxon>
        <taxon>Peronosporomycetes</taxon>
        <taxon>Peronosporales</taxon>
        <taxon>Peronosporaceae</taxon>
        <taxon>Phytophthora</taxon>
    </lineage>
</organism>
<sequence>MVEKQDFDGAAQCFQTAEKCGVDDDGVLWYWYAVALIRSGNDGDAVTTLDKCIRANYEPTACLLLQALVNLQAQDFHAAAEQLQRALAIDAAQSRSLFNYALLMERMGNFEAQQQLLEYVFESRGNENYGRSSKELKSDGATKLPATAKTTDILFNEDRLASLLPSRLVCVNAAMVNFHLAVAAMENGCWLESKKHFEEFLNIGDFQKPQDIVVEATRDYVYVLLQCKLPSLALSKCEQYLLEHDTNSTNKDSVVVAKLLLHLYKADALLCLERADECYEYLKQTAQPMIQVVMQKSNDTQETHSIGEEIRSCHTQLLNNLAVVMACCSGVDSAILLLREGLQQYPDCLAIIFNLVLLLWRKGEEATACSMWFRARGWDLQSKTDESKSTPSVANSLDAVAAYENAAMSTSTFPTTPISEHVQGTFDGEGGVSAQQLVYLDALILNYYRKTRNAQLVDKSLQYVEYIESLGTASITQHN</sequence>
<dbReference type="SUPFAM" id="SSF48452">
    <property type="entry name" value="TPR-like"/>
    <property type="match status" value="2"/>
</dbReference>
<proteinExistence type="predicted"/>
<dbReference type="InterPro" id="IPR011990">
    <property type="entry name" value="TPR-like_helical_dom_sf"/>
</dbReference>
<accession>A0A2P4Y2K6</accession>
<gene>
    <name evidence="1" type="ORF">PHPALM_11327</name>
</gene>
<dbReference type="Gene3D" id="1.25.40.10">
    <property type="entry name" value="Tetratricopeptide repeat domain"/>
    <property type="match status" value="1"/>
</dbReference>
<evidence type="ECO:0000313" key="1">
    <source>
        <dbReference type="EMBL" id="POM72037.1"/>
    </source>
</evidence>
<keyword evidence="2" id="KW-1185">Reference proteome</keyword>
<reference evidence="1 2" key="1">
    <citation type="journal article" date="2017" name="Genome Biol. Evol.">
        <title>Phytophthora megakarya and P. palmivora, closely related causal agents of cacao black pod rot, underwent increases in genome sizes and gene numbers by different mechanisms.</title>
        <authorList>
            <person name="Ali S.S."/>
            <person name="Shao J."/>
            <person name="Lary D.J."/>
            <person name="Kronmiller B."/>
            <person name="Shen D."/>
            <person name="Strem M.D."/>
            <person name="Amoako-Attah I."/>
            <person name="Akrofi A.Y."/>
            <person name="Begoude B.A."/>
            <person name="Ten Hoopen G.M."/>
            <person name="Coulibaly K."/>
            <person name="Kebe B.I."/>
            <person name="Melnick R.L."/>
            <person name="Guiltinan M.J."/>
            <person name="Tyler B.M."/>
            <person name="Meinhardt L.W."/>
            <person name="Bailey B.A."/>
        </authorList>
    </citation>
    <scope>NUCLEOTIDE SEQUENCE [LARGE SCALE GENOMIC DNA]</scope>
    <source>
        <strain evidence="2">sbr112.9</strain>
    </source>
</reference>
<dbReference type="Proteomes" id="UP000237271">
    <property type="component" value="Unassembled WGS sequence"/>
</dbReference>
<dbReference type="EMBL" id="NCKW01006375">
    <property type="protein sequence ID" value="POM72037.1"/>
    <property type="molecule type" value="Genomic_DNA"/>
</dbReference>
<dbReference type="OrthoDB" id="77614at2759"/>